<feature type="transmembrane region" description="Helical" evidence="1">
    <location>
        <begin position="82"/>
        <end position="103"/>
    </location>
</feature>
<comment type="caution">
    <text evidence="2">The sequence shown here is derived from an EMBL/GenBank/DDBJ whole genome shotgun (WGS) entry which is preliminary data.</text>
</comment>
<dbReference type="Proteomes" id="UP001385892">
    <property type="component" value="Unassembled WGS sequence"/>
</dbReference>
<protein>
    <recommendedName>
        <fullName evidence="4">Lycopene cyclase domain-containing protein</fullName>
    </recommendedName>
</protein>
<feature type="transmembrane region" description="Helical" evidence="1">
    <location>
        <begin position="41"/>
        <end position="62"/>
    </location>
</feature>
<evidence type="ECO:0000256" key="1">
    <source>
        <dbReference type="SAM" id="Phobius"/>
    </source>
</evidence>
<reference evidence="2 3" key="1">
    <citation type="submission" date="2024-03" db="EMBL/GenBank/DDBJ databases">
        <title>Novel species of the genus Variovorax.</title>
        <authorList>
            <person name="Liu Q."/>
            <person name="Xin Y.-H."/>
        </authorList>
    </citation>
    <scope>NUCLEOTIDE SEQUENCE [LARGE SCALE GENOMIC DNA]</scope>
    <source>
        <strain evidence="2 3">KACC 18900</strain>
    </source>
</reference>
<evidence type="ECO:0000313" key="3">
    <source>
        <dbReference type="Proteomes" id="UP001385892"/>
    </source>
</evidence>
<keyword evidence="3" id="KW-1185">Reference proteome</keyword>
<proteinExistence type="predicted"/>
<keyword evidence="1" id="KW-0472">Membrane</keyword>
<accession>A0ABU8WLV9</accession>
<evidence type="ECO:0008006" key="4">
    <source>
        <dbReference type="Google" id="ProtNLM"/>
    </source>
</evidence>
<keyword evidence="1" id="KW-1133">Transmembrane helix</keyword>
<organism evidence="2 3">
    <name type="scientific">Variovorax rhizosphaerae</name>
    <dbReference type="NCBI Taxonomy" id="1836200"/>
    <lineage>
        <taxon>Bacteria</taxon>
        <taxon>Pseudomonadati</taxon>
        <taxon>Pseudomonadota</taxon>
        <taxon>Betaproteobacteria</taxon>
        <taxon>Burkholderiales</taxon>
        <taxon>Comamonadaceae</taxon>
        <taxon>Variovorax</taxon>
    </lineage>
</organism>
<name>A0ABU8WLV9_9BURK</name>
<sequence>MTGSVFVELRFWIAVIVSFVVPLCLYLSLRKRRAISPTSVFWLGVTLIVIAAADVCMLHGLQVAASTSTSRFDNFFDSELAVGFYLIPALFGGIGIDLVSSVFRRHLEAAEHRHKSERKTR</sequence>
<dbReference type="EMBL" id="JBBKZT010000007">
    <property type="protein sequence ID" value="MEJ8848461.1"/>
    <property type="molecule type" value="Genomic_DNA"/>
</dbReference>
<gene>
    <name evidence="2" type="ORF">WKW82_17515</name>
</gene>
<feature type="transmembrane region" description="Helical" evidence="1">
    <location>
        <begin position="12"/>
        <end position="29"/>
    </location>
</feature>
<dbReference type="RefSeq" id="WP_340343588.1">
    <property type="nucleotide sequence ID" value="NZ_JBBKZT010000007.1"/>
</dbReference>
<keyword evidence="1" id="KW-0812">Transmembrane</keyword>
<evidence type="ECO:0000313" key="2">
    <source>
        <dbReference type="EMBL" id="MEJ8848461.1"/>
    </source>
</evidence>